<accession>A0ACC2S1Q4</accession>
<protein>
    <submittedName>
        <fullName evidence="1">Uncharacterized protein</fullName>
    </submittedName>
</protein>
<comment type="caution">
    <text evidence="1">The sequence shown here is derived from an EMBL/GenBank/DDBJ whole genome shotgun (WGS) entry which is preliminary data.</text>
</comment>
<sequence>MEAEIHKLERLQELSSILRDLIRFSQLVRKRTSLSLIQKIDHHLKNSSLESIKIVEALIGYINHRKLRAFNKAKENISEGLVLKNPLLLTRGLSSLEHIDLISRAIHDFGPSQTSKLKAFIRSQCQNENTLSTGQAHVPFNNKEVESGNNSKVSAKPFWLGWLERLT</sequence>
<keyword evidence="2" id="KW-1185">Reference proteome</keyword>
<reference evidence="1" key="1">
    <citation type="submission" date="2022-04" db="EMBL/GenBank/DDBJ databases">
        <title>Genome of the entomopathogenic fungus Entomophthora muscae.</title>
        <authorList>
            <person name="Elya C."/>
            <person name="Lovett B.R."/>
            <person name="Lee E."/>
            <person name="Macias A.M."/>
            <person name="Hajek A.E."/>
            <person name="De Bivort B.L."/>
            <person name="Kasson M.T."/>
            <person name="De Fine Licht H.H."/>
            <person name="Stajich J.E."/>
        </authorList>
    </citation>
    <scope>NUCLEOTIDE SEQUENCE</scope>
    <source>
        <strain evidence="1">Berkeley</strain>
    </source>
</reference>
<evidence type="ECO:0000313" key="2">
    <source>
        <dbReference type="Proteomes" id="UP001165960"/>
    </source>
</evidence>
<gene>
    <name evidence="1" type="ORF">DSO57_1035310</name>
</gene>
<proteinExistence type="predicted"/>
<dbReference type="Proteomes" id="UP001165960">
    <property type="component" value="Unassembled WGS sequence"/>
</dbReference>
<evidence type="ECO:0000313" key="1">
    <source>
        <dbReference type="EMBL" id="KAJ9056231.1"/>
    </source>
</evidence>
<organism evidence="1 2">
    <name type="scientific">Entomophthora muscae</name>
    <dbReference type="NCBI Taxonomy" id="34485"/>
    <lineage>
        <taxon>Eukaryota</taxon>
        <taxon>Fungi</taxon>
        <taxon>Fungi incertae sedis</taxon>
        <taxon>Zoopagomycota</taxon>
        <taxon>Entomophthoromycotina</taxon>
        <taxon>Entomophthoromycetes</taxon>
        <taxon>Entomophthorales</taxon>
        <taxon>Entomophthoraceae</taxon>
        <taxon>Entomophthora</taxon>
    </lineage>
</organism>
<dbReference type="EMBL" id="QTSX02005989">
    <property type="protein sequence ID" value="KAJ9056231.1"/>
    <property type="molecule type" value="Genomic_DNA"/>
</dbReference>
<name>A0ACC2S1Q4_9FUNG</name>